<keyword evidence="6" id="KW-1185">Reference proteome</keyword>
<evidence type="ECO:0000256" key="1">
    <source>
        <dbReference type="ARBA" id="ARBA00007469"/>
    </source>
</evidence>
<dbReference type="GO" id="GO:0003723">
    <property type="term" value="F:RNA binding"/>
    <property type="evidence" value="ECO:0007669"/>
    <property type="project" value="InterPro"/>
</dbReference>
<dbReference type="PANTHER" id="PTHR11240">
    <property type="entry name" value="RIBONUCLEASE T2"/>
    <property type="match status" value="1"/>
</dbReference>
<dbReference type="GO" id="GO:0033897">
    <property type="term" value="F:ribonuclease T2 activity"/>
    <property type="evidence" value="ECO:0007669"/>
    <property type="project" value="InterPro"/>
</dbReference>
<dbReference type="PROSITE" id="PS00530">
    <property type="entry name" value="RNASE_T2_1"/>
    <property type="match status" value="1"/>
</dbReference>
<dbReference type="Proteomes" id="UP000325315">
    <property type="component" value="Unassembled WGS sequence"/>
</dbReference>
<dbReference type="OrthoDB" id="1884050at2759"/>
<evidence type="ECO:0000256" key="3">
    <source>
        <dbReference type="ARBA" id="ARBA00023239"/>
    </source>
</evidence>
<proteinExistence type="inferred from homology"/>
<dbReference type="GO" id="GO:0005576">
    <property type="term" value="C:extracellular region"/>
    <property type="evidence" value="ECO:0007669"/>
    <property type="project" value="TreeGrafter"/>
</dbReference>
<dbReference type="AlphaFoldDB" id="A0A5B6WAN7"/>
<protein>
    <submittedName>
        <fullName evidence="5">Ribonuclease S-7-like</fullName>
    </submittedName>
</protein>
<organism evidence="5 6">
    <name type="scientific">Gossypium australe</name>
    <dbReference type="NCBI Taxonomy" id="47621"/>
    <lineage>
        <taxon>Eukaryota</taxon>
        <taxon>Viridiplantae</taxon>
        <taxon>Streptophyta</taxon>
        <taxon>Embryophyta</taxon>
        <taxon>Tracheophyta</taxon>
        <taxon>Spermatophyta</taxon>
        <taxon>Magnoliopsida</taxon>
        <taxon>eudicotyledons</taxon>
        <taxon>Gunneridae</taxon>
        <taxon>Pentapetalae</taxon>
        <taxon>rosids</taxon>
        <taxon>malvids</taxon>
        <taxon>Malvales</taxon>
        <taxon>Malvaceae</taxon>
        <taxon>Malvoideae</taxon>
        <taxon>Gossypium</taxon>
    </lineage>
</organism>
<dbReference type="EMBL" id="SMMG02000004">
    <property type="protein sequence ID" value="KAA3478374.1"/>
    <property type="molecule type" value="Genomic_DNA"/>
</dbReference>
<dbReference type="InterPro" id="IPR018188">
    <property type="entry name" value="RNase_T2_His_AS_1"/>
</dbReference>
<dbReference type="PANTHER" id="PTHR11240:SF46">
    <property type="entry name" value="INTRACELLULAR RIBONUCLEASE LX-LIKE"/>
    <property type="match status" value="1"/>
</dbReference>
<evidence type="ECO:0000313" key="6">
    <source>
        <dbReference type="Proteomes" id="UP000325315"/>
    </source>
</evidence>
<comment type="similarity">
    <text evidence="1 4">Belongs to the RNase T2 family.</text>
</comment>
<comment type="caution">
    <text evidence="5">The sequence shown here is derived from an EMBL/GenBank/DDBJ whole genome shotgun (WGS) entry which is preliminary data.</text>
</comment>
<keyword evidence="2" id="KW-0378">Hydrolase</keyword>
<dbReference type="InterPro" id="IPR001568">
    <property type="entry name" value="RNase_T2-like"/>
</dbReference>
<dbReference type="InterPro" id="IPR036430">
    <property type="entry name" value="RNase_T2-like_sf"/>
</dbReference>
<dbReference type="Pfam" id="PF00445">
    <property type="entry name" value="Ribonuclease_T2"/>
    <property type="match status" value="1"/>
</dbReference>
<evidence type="ECO:0000313" key="5">
    <source>
        <dbReference type="EMBL" id="KAA3478374.1"/>
    </source>
</evidence>
<name>A0A5B6WAN7_9ROSI</name>
<accession>A0A5B6WAN7</accession>
<keyword evidence="3" id="KW-0456">Lyase</keyword>
<dbReference type="SUPFAM" id="SSF55895">
    <property type="entry name" value="Ribonuclease Rh-like"/>
    <property type="match status" value="1"/>
</dbReference>
<evidence type="ECO:0000256" key="4">
    <source>
        <dbReference type="RuleBase" id="RU004328"/>
    </source>
</evidence>
<dbReference type="GO" id="GO:0006401">
    <property type="term" value="P:RNA catabolic process"/>
    <property type="evidence" value="ECO:0007669"/>
    <property type="project" value="TreeGrafter"/>
</dbReference>
<dbReference type="Gene3D" id="3.90.730.10">
    <property type="entry name" value="Ribonuclease T2-like"/>
    <property type="match status" value="1"/>
</dbReference>
<evidence type="ECO:0000256" key="2">
    <source>
        <dbReference type="ARBA" id="ARBA00022722"/>
    </source>
</evidence>
<gene>
    <name evidence="5" type="ORF">EPI10_012182</name>
</gene>
<reference evidence="6" key="1">
    <citation type="journal article" date="2019" name="Plant Biotechnol. J.">
        <title>Genome sequencing of the Australian wild diploid species Gossypium australe highlights disease resistance and delayed gland morphogenesis.</title>
        <authorList>
            <person name="Cai Y."/>
            <person name="Cai X."/>
            <person name="Wang Q."/>
            <person name="Wang P."/>
            <person name="Zhang Y."/>
            <person name="Cai C."/>
            <person name="Xu Y."/>
            <person name="Wang K."/>
            <person name="Zhou Z."/>
            <person name="Wang C."/>
            <person name="Geng S."/>
            <person name="Li B."/>
            <person name="Dong Q."/>
            <person name="Hou Y."/>
            <person name="Wang H."/>
            <person name="Ai P."/>
            <person name="Liu Z."/>
            <person name="Yi F."/>
            <person name="Sun M."/>
            <person name="An G."/>
            <person name="Cheng J."/>
            <person name="Zhang Y."/>
            <person name="Shi Q."/>
            <person name="Xie Y."/>
            <person name="Shi X."/>
            <person name="Chang Y."/>
            <person name="Huang F."/>
            <person name="Chen Y."/>
            <person name="Hong S."/>
            <person name="Mi L."/>
            <person name="Sun Q."/>
            <person name="Zhang L."/>
            <person name="Zhou B."/>
            <person name="Peng R."/>
            <person name="Zhang X."/>
            <person name="Liu F."/>
        </authorList>
    </citation>
    <scope>NUCLEOTIDE SEQUENCE [LARGE SCALE GENOMIC DNA]</scope>
    <source>
        <strain evidence="6">cv. PA1801</strain>
    </source>
</reference>
<sequence>MLSPVGGVVFLTSSCRDTSNVCKNKIANCKAPIPTYFTIHGLWPTFRNDTPVPPYDPASNNCNPLPTSPDAIVGKLAPIKDKLDKKWPNLLVHKTNVDFWKIEWQHHGMCSDYPNDPLDYFKDTLNLAQSKRFDPFRALGVQPSDQTPHLLNTLLENVYKNFGAYPQITCIMPQKGVLLLKEIHFCLKRTKKRPPSVVQNCSTHVGDRCTNPLTDYVWLRATPTIFSPHNVTSDLLAST</sequence>
<keyword evidence="2" id="KW-0540">Nuclease</keyword>